<evidence type="ECO:0008006" key="4">
    <source>
        <dbReference type="Google" id="ProtNLM"/>
    </source>
</evidence>
<evidence type="ECO:0000313" key="2">
    <source>
        <dbReference type="EMBL" id="MDH8678139.1"/>
    </source>
</evidence>
<keyword evidence="1" id="KW-1133">Transmembrane helix</keyword>
<dbReference type="RefSeq" id="WP_281093966.1">
    <property type="nucleotide sequence ID" value="NZ_JARYZI010000004.1"/>
</dbReference>
<dbReference type="Proteomes" id="UP001158045">
    <property type="component" value="Unassembled WGS sequence"/>
</dbReference>
<evidence type="ECO:0000256" key="1">
    <source>
        <dbReference type="SAM" id="Phobius"/>
    </source>
</evidence>
<reference evidence="2 3" key="1">
    <citation type="submission" date="2023-04" db="EMBL/GenBank/DDBJ databases">
        <title>Fusibacter bizertensis strain WBS, isolated from littoral bottom sediments of the Arctic seas - biochemical and genomic analysis.</title>
        <authorList>
            <person name="Brioukhanov A.L."/>
        </authorList>
    </citation>
    <scope>NUCLEOTIDE SEQUENCE [LARGE SCALE GENOMIC DNA]</scope>
    <source>
        <strain evidence="2 3">WBS</strain>
    </source>
</reference>
<keyword evidence="3" id="KW-1185">Reference proteome</keyword>
<keyword evidence="1" id="KW-0472">Membrane</keyword>
<gene>
    <name evidence="2" type="ORF">QE109_08265</name>
</gene>
<protein>
    <recommendedName>
        <fullName evidence="4">DUF4760 domain-containing protein</fullName>
    </recommendedName>
</protein>
<feature type="transmembrane region" description="Helical" evidence="1">
    <location>
        <begin position="35"/>
        <end position="52"/>
    </location>
</feature>
<comment type="caution">
    <text evidence="2">The sequence shown here is derived from an EMBL/GenBank/DDBJ whole genome shotgun (WGS) entry which is preliminary data.</text>
</comment>
<accession>A0ABT6NCI8</accession>
<evidence type="ECO:0000313" key="3">
    <source>
        <dbReference type="Proteomes" id="UP001158045"/>
    </source>
</evidence>
<dbReference type="EMBL" id="JARYZI010000004">
    <property type="protein sequence ID" value="MDH8678139.1"/>
    <property type="molecule type" value="Genomic_DNA"/>
</dbReference>
<organism evidence="2 3">
    <name type="scientific">Fusibacter bizertensis</name>
    <dbReference type="NCBI Taxonomy" id="1488331"/>
    <lineage>
        <taxon>Bacteria</taxon>
        <taxon>Bacillati</taxon>
        <taxon>Bacillota</taxon>
        <taxon>Clostridia</taxon>
        <taxon>Eubacteriales</taxon>
        <taxon>Eubacteriales Family XII. Incertae Sedis</taxon>
        <taxon>Fusibacter</taxon>
    </lineage>
</organism>
<proteinExistence type="predicted"/>
<name>A0ABT6NCI8_9FIRM</name>
<sequence>MKLDRGIVNLTFTVVVVIVILILTQQYLGDSLGEIITIITAVFGVFSILYQLRKDYQISKAEFIYSLNDSFSNNAEIAYVYMLLKNFRDNVNQTISEDDGRRMGDYIMFFEIMGYLLEENMITLELMDKIFANKFFLFMNNPYVQKYQLAYSEINKPILELYCVWYNYRLKIGRRELYPQNSFSKFKSYVLVKPNGQIYLNENEMSVGYD</sequence>
<keyword evidence="1" id="KW-0812">Transmembrane</keyword>
<feature type="transmembrane region" description="Helical" evidence="1">
    <location>
        <begin position="7"/>
        <end position="29"/>
    </location>
</feature>